<evidence type="ECO:0000259" key="13">
    <source>
        <dbReference type="PROSITE" id="PS50804"/>
    </source>
</evidence>
<dbReference type="InterPro" id="IPR036236">
    <property type="entry name" value="Znf_C2H2_sf"/>
</dbReference>
<keyword evidence="15" id="KW-1185">Reference proteome</keyword>
<keyword evidence="4 10" id="KW-0863">Zinc-finger</keyword>
<keyword evidence="8" id="KW-0804">Transcription</keyword>
<dbReference type="InterPro" id="IPR003309">
    <property type="entry name" value="SCAN_dom"/>
</dbReference>
<dbReference type="GO" id="GO:0000981">
    <property type="term" value="F:DNA-binding transcription factor activity, RNA polymerase II-specific"/>
    <property type="evidence" value="ECO:0007669"/>
    <property type="project" value="TreeGrafter"/>
</dbReference>
<organism evidence="14 15">
    <name type="scientific">Podarcis lilfordi</name>
    <name type="common">Lilford's wall lizard</name>
    <dbReference type="NCBI Taxonomy" id="74358"/>
    <lineage>
        <taxon>Eukaryota</taxon>
        <taxon>Metazoa</taxon>
        <taxon>Chordata</taxon>
        <taxon>Craniata</taxon>
        <taxon>Vertebrata</taxon>
        <taxon>Euteleostomi</taxon>
        <taxon>Lepidosauria</taxon>
        <taxon>Squamata</taxon>
        <taxon>Bifurcata</taxon>
        <taxon>Unidentata</taxon>
        <taxon>Episquamata</taxon>
        <taxon>Laterata</taxon>
        <taxon>Lacertibaenia</taxon>
        <taxon>Lacertidae</taxon>
        <taxon>Podarcis</taxon>
    </lineage>
</organism>
<evidence type="ECO:0000256" key="3">
    <source>
        <dbReference type="ARBA" id="ARBA00022737"/>
    </source>
</evidence>
<dbReference type="GO" id="GO:0022603">
    <property type="term" value="P:regulation of anatomical structure morphogenesis"/>
    <property type="evidence" value="ECO:0007669"/>
    <property type="project" value="UniProtKB-ARBA"/>
</dbReference>
<keyword evidence="9" id="KW-0539">Nucleus</keyword>
<feature type="domain" description="C2H2-type" evidence="12">
    <location>
        <begin position="710"/>
        <end position="737"/>
    </location>
</feature>
<dbReference type="AlphaFoldDB" id="A0AA35K0Y0"/>
<feature type="region of interest" description="Disordered" evidence="11">
    <location>
        <begin position="386"/>
        <end position="422"/>
    </location>
</feature>
<protein>
    <submittedName>
        <fullName evidence="14">Zinc finger protein 566-like isoform X1</fullName>
    </submittedName>
</protein>
<dbReference type="GO" id="GO:0005634">
    <property type="term" value="C:nucleus"/>
    <property type="evidence" value="ECO:0007669"/>
    <property type="project" value="UniProtKB-SubCell"/>
</dbReference>
<evidence type="ECO:0000313" key="15">
    <source>
        <dbReference type="Proteomes" id="UP001178461"/>
    </source>
</evidence>
<dbReference type="Pfam" id="PF02023">
    <property type="entry name" value="SCAN"/>
    <property type="match status" value="1"/>
</dbReference>
<name>A0AA35K0Y0_9SAUR</name>
<dbReference type="PROSITE" id="PS50804">
    <property type="entry name" value="SCAN_BOX"/>
    <property type="match status" value="1"/>
</dbReference>
<keyword evidence="6" id="KW-0805">Transcription regulation</keyword>
<dbReference type="FunFam" id="1.10.4020.10:FF:000001">
    <property type="entry name" value="zinc finger protein 263 isoform X1"/>
    <property type="match status" value="1"/>
</dbReference>
<dbReference type="CDD" id="cd07936">
    <property type="entry name" value="SCAN"/>
    <property type="match status" value="1"/>
</dbReference>
<keyword evidence="3" id="KW-0677">Repeat</keyword>
<keyword evidence="5" id="KW-0862">Zinc</keyword>
<dbReference type="FunFam" id="3.30.160.60:FF:000690">
    <property type="entry name" value="Zinc finger protein 354C"/>
    <property type="match status" value="1"/>
</dbReference>
<dbReference type="InterPro" id="IPR038269">
    <property type="entry name" value="SCAN_sf"/>
</dbReference>
<evidence type="ECO:0000256" key="9">
    <source>
        <dbReference type="ARBA" id="ARBA00023242"/>
    </source>
</evidence>
<keyword evidence="2" id="KW-0479">Metal-binding</keyword>
<evidence type="ECO:0000256" key="4">
    <source>
        <dbReference type="ARBA" id="ARBA00022771"/>
    </source>
</evidence>
<evidence type="ECO:0000256" key="8">
    <source>
        <dbReference type="ARBA" id="ARBA00023163"/>
    </source>
</evidence>
<evidence type="ECO:0000256" key="1">
    <source>
        <dbReference type="ARBA" id="ARBA00004123"/>
    </source>
</evidence>
<dbReference type="PANTHER" id="PTHR23226">
    <property type="entry name" value="ZINC FINGER AND SCAN DOMAIN-CONTAINING"/>
    <property type="match status" value="1"/>
</dbReference>
<evidence type="ECO:0000256" key="7">
    <source>
        <dbReference type="ARBA" id="ARBA00023125"/>
    </source>
</evidence>
<dbReference type="EMBL" id="OX395127">
    <property type="protein sequence ID" value="CAI5768343.1"/>
    <property type="molecule type" value="Genomic_DNA"/>
</dbReference>
<dbReference type="PANTHER" id="PTHR23226:SF379">
    <property type="entry name" value="C2H2-TYPE DOMAIN-CONTAINING PROTEIN"/>
    <property type="match status" value="1"/>
</dbReference>
<dbReference type="GO" id="GO:0008270">
    <property type="term" value="F:zinc ion binding"/>
    <property type="evidence" value="ECO:0007669"/>
    <property type="project" value="UniProtKB-KW"/>
</dbReference>
<feature type="domain" description="C2H2-type" evidence="12">
    <location>
        <begin position="682"/>
        <end position="709"/>
    </location>
</feature>
<evidence type="ECO:0000259" key="12">
    <source>
        <dbReference type="PROSITE" id="PS50157"/>
    </source>
</evidence>
<dbReference type="Pfam" id="PF00096">
    <property type="entry name" value="zf-C2H2"/>
    <property type="match status" value="4"/>
</dbReference>
<dbReference type="SUPFAM" id="SSF47353">
    <property type="entry name" value="Retrovirus capsid dimerization domain-like"/>
    <property type="match status" value="1"/>
</dbReference>
<dbReference type="GO" id="GO:0000978">
    <property type="term" value="F:RNA polymerase II cis-regulatory region sequence-specific DNA binding"/>
    <property type="evidence" value="ECO:0007669"/>
    <property type="project" value="TreeGrafter"/>
</dbReference>
<evidence type="ECO:0000256" key="6">
    <source>
        <dbReference type="ARBA" id="ARBA00023015"/>
    </source>
</evidence>
<dbReference type="Proteomes" id="UP001178461">
    <property type="component" value="Chromosome 2"/>
</dbReference>
<feature type="domain" description="C2H2-type" evidence="12">
    <location>
        <begin position="654"/>
        <end position="681"/>
    </location>
</feature>
<dbReference type="FunFam" id="3.30.160.60:FF:000060">
    <property type="entry name" value="zinc finger protein 436"/>
    <property type="match status" value="1"/>
</dbReference>
<dbReference type="PROSITE" id="PS50157">
    <property type="entry name" value="ZINC_FINGER_C2H2_2"/>
    <property type="match status" value="4"/>
</dbReference>
<feature type="region of interest" description="Disordered" evidence="11">
    <location>
        <begin position="562"/>
        <end position="619"/>
    </location>
</feature>
<sequence>MKKQNFTGPELDLRPDPAGKASRVLLPGITIERPGYGASEDGKGGPGKGRQERWEAQWQQFLKTLQPLHPEGGGPPEMPESAPWEDAQAFLASFEKVAKACRWPRGEWAARLLPALSGEADEAFRSLEAGDREDYGKVKAAILRGVALRMEAERQHFRQFCCQQVEDPRRIHLQLQDLCHRWLKPERRSKEQILELLVLEQFLASLPPELQSWIRAGGPESCSQAVALAEEFLMASQQVGRTDKWQGPLQEVCLASLDAVEEPSDAAEGQVCYEGKQESDGEIRLLGGGIKCSGHSSSLSPAEGQRMADSGLNEGLVNLKEAGVSLHLVEPTLIQPGQQTMFWQVLQEEDGSTESLEGFLAPKPDFPSHPKKEDEIFHQFSVQCERPSDQAMGDGKRSELKVENSQYGGNEPEPQPDMGQGNGPMAAELCEKRCDGKRHWIKMEKSQLGETLLAEAHRTLAETSRWDFPGASEIFEDRWESKDHQEKQLLMEKKNEYTEVVQILPPAVSTVQTQGGKLSSKQVRKSRYKSGLLMIPNRENTYKSPTLEENVQLKCFLDNHPGISAGERQHEQSEGRKSVRRGDGLTGYQNSRTQADPYECPEDRKSFGNRKALKRDQGIQTEGRRYQCTQCGKFFRHRQTLTKHQKIHTGEKLHECPACGKGFTSREPLLRHQRIHTGEKPYECPQCGKCFRQRVHLMCHQKTHTGEKPFKCPECGRNFSRRDKLIRHQRIHRGQRPYSHLEGGKSFDQRAALAKHQGLQEGC</sequence>
<dbReference type="SUPFAM" id="SSF57667">
    <property type="entry name" value="beta-beta-alpha zinc fingers"/>
    <property type="match status" value="3"/>
</dbReference>
<comment type="subcellular location">
    <subcellularLocation>
        <location evidence="1">Nucleus</location>
    </subcellularLocation>
</comment>
<evidence type="ECO:0000256" key="2">
    <source>
        <dbReference type="ARBA" id="ARBA00022723"/>
    </source>
</evidence>
<evidence type="ECO:0000256" key="10">
    <source>
        <dbReference type="PROSITE-ProRule" id="PRU00042"/>
    </source>
</evidence>
<evidence type="ECO:0000256" key="11">
    <source>
        <dbReference type="SAM" id="MobiDB-lite"/>
    </source>
</evidence>
<dbReference type="Gene3D" id="1.10.4020.10">
    <property type="entry name" value="DNA breaking-rejoining enzymes"/>
    <property type="match status" value="1"/>
</dbReference>
<accession>A0AA35K0Y0</accession>
<feature type="domain" description="SCAN box" evidence="13">
    <location>
        <begin position="154"/>
        <end position="232"/>
    </location>
</feature>
<dbReference type="SMART" id="SM00431">
    <property type="entry name" value="SCAN"/>
    <property type="match status" value="1"/>
</dbReference>
<keyword evidence="7" id="KW-0238">DNA-binding</keyword>
<feature type="domain" description="C2H2-type" evidence="12">
    <location>
        <begin position="626"/>
        <end position="653"/>
    </location>
</feature>
<dbReference type="FunFam" id="3.30.160.60:FF:002090">
    <property type="entry name" value="Zinc finger protein 473"/>
    <property type="match status" value="1"/>
</dbReference>
<feature type="region of interest" description="Disordered" evidence="11">
    <location>
        <begin position="1"/>
        <end position="52"/>
    </location>
</feature>
<dbReference type="SMART" id="SM00355">
    <property type="entry name" value="ZnF_C2H2"/>
    <property type="match status" value="4"/>
</dbReference>
<evidence type="ECO:0000256" key="5">
    <source>
        <dbReference type="ARBA" id="ARBA00022833"/>
    </source>
</evidence>
<evidence type="ECO:0000313" key="14">
    <source>
        <dbReference type="EMBL" id="CAI5768343.1"/>
    </source>
</evidence>
<feature type="compositionally biased region" description="Basic and acidic residues" evidence="11">
    <location>
        <begin position="567"/>
        <end position="583"/>
    </location>
</feature>
<dbReference type="InterPro" id="IPR013087">
    <property type="entry name" value="Znf_C2H2_type"/>
</dbReference>
<reference evidence="14" key="1">
    <citation type="submission" date="2022-12" db="EMBL/GenBank/DDBJ databases">
        <authorList>
            <person name="Alioto T."/>
            <person name="Alioto T."/>
            <person name="Gomez Garrido J."/>
        </authorList>
    </citation>
    <scope>NUCLEOTIDE SEQUENCE</scope>
</reference>
<proteinExistence type="predicted"/>
<dbReference type="Gene3D" id="3.30.160.60">
    <property type="entry name" value="Classic Zinc Finger"/>
    <property type="match status" value="5"/>
</dbReference>
<dbReference type="FunFam" id="3.30.160.60:FF:002343">
    <property type="entry name" value="Zinc finger protein 33A"/>
    <property type="match status" value="1"/>
</dbReference>
<dbReference type="PROSITE" id="PS00028">
    <property type="entry name" value="ZINC_FINGER_C2H2_1"/>
    <property type="match status" value="4"/>
</dbReference>
<gene>
    <name evidence="14" type="ORF">PODLI_1B036989</name>
</gene>